<feature type="domain" description="Periplasmic binding protein" evidence="6">
    <location>
        <begin position="71"/>
        <end position="332"/>
    </location>
</feature>
<protein>
    <submittedName>
        <fullName evidence="7">Sugar ABC transporter substrate-binding protein</fullName>
    </submittedName>
</protein>
<dbReference type="CDD" id="cd19997">
    <property type="entry name" value="PBP1_ABC_sugar_binding-like"/>
    <property type="match status" value="1"/>
</dbReference>
<dbReference type="Proteomes" id="UP000283880">
    <property type="component" value="Unassembled WGS sequence"/>
</dbReference>
<dbReference type="RefSeq" id="WP_024736509.1">
    <property type="nucleotide sequence ID" value="NZ_BAABXR010000003.1"/>
</dbReference>
<comment type="subcellular location">
    <subcellularLocation>
        <location evidence="1">Cell envelope</location>
    </subcellularLocation>
</comment>
<name>A0A413FEA3_9FIRM</name>
<organism evidence="7 8">
    <name type="scientific">Enterocloster asparagiformis</name>
    <dbReference type="NCBI Taxonomy" id="333367"/>
    <lineage>
        <taxon>Bacteria</taxon>
        <taxon>Bacillati</taxon>
        <taxon>Bacillota</taxon>
        <taxon>Clostridia</taxon>
        <taxon>Lachnospirales</taxon>
        <taxon>Lachnospiraceae</taxon>
        <taxon>Enterocloster</taxon>
    </lineage>
</organism>
<sequence>MKKSKWIAMLVGGAMICSLAACGGQSSSAPASTAAPTEKTADTTAAEAGDTTEAAADAAVEDKGEGKGYVIGFSNSYNGNTYRQAMEGYLKEAAEELQKTGEVSEVIFAESNQNNSTQVQQIENFILQGVDAIIIDPGSATALNGAIQEASDAGIPCIIINDGPVSSEAELCYQINFDTIAQMGYLTEYVCEAIGGKGNIIELRGTAGSEFDNIAHEGVLKVLEKYPDIKVVAEIYTDWTGSKAQSELASVLPTLDKVDGVVTQGGDSYAAVQAFQSAGLDLPIIGGDNRGYFLKWWANEAPEGYDTVSVSSNPWDGATGLYVAVDILDGKDVPKEMIHPFGIVTKDEVKDYADVADEAICCPTFDRDWVRENLYK</sequence>
<dbReference type="OrthoDB" id="9769193at2"/>
<dbReference type="InterPro" id="IPR025997">
    <property type="entry name" value="SBP_2_dom"/>
</dbReference>
<evidence type="ECO:0000256" key="1">
    <source>
        <dbReference type="ARBA" id="ARBA00004196"/>
    </source>
</evidence>
<gene>
    <name evidence="7" type="ORF">DWV29_14230</name>
</gene>
<dbReference type="Pfam" id="PF13407">
    <property type="entry name" value="Peripla_BP_4"/>
    <property type="match status" value="1"/>
</dbReference>
<proteinExistence type="inferred from homology"/>
<comment type="caution">
    <text evidence="7">The sequence shown here is derived from an EMBL/GenBank/DDBJ whole genome shotgun (WGS) entry which is preliminary data.</text>
</comment>
<comment type="similarity">
    <text evidence="2">Belongs to the bacterial solute-binding protein 2 family.</text>
</comment>
<keyword evidence="3 5" id="KW-0732">Signal</keyword>
<dbReference type="SUPFAM" id="SSF53822">
    <property type="entry name" value="Periplasmic binding protein-like I"/>
    <property type="match status" value="1"/>
</dbReference>
<dbReference type="GO" id="GO:0030313">
    <property type="term" value="C:cell envelope"/>
    <property type="evidence" value="ECO:0007669"/>
    <property type="project" value="UniProtKB-SubCell"/>
</dbReference>
<evidence type="ECO:0000313" key="7">
    <source>
        <dbReference type="EMBL" id="RGX28766.1"/>
    </source>
</evidence>
<dbReference type="InterPro" id="IPR028082">
    <property type="entry name" value="Peripla_BP_I"/>
</dbReference>
<reference evidence="7 8" key="1">
    <citation type="submission" date="2018-08" db="EMBL/GenBank/DDBJ databases">
        <title>A genome reference for cultivated species of the human gut microbiota.</title>
        <authorList>
            <person name="Zou Y."/>
            <person name="Xue W."/>
            <person name="Luo G."/>
        </authorList>
    </citation>
    <scope>NUCLEOTIDE SEQUENCE [LARGE SCALE GENOMIC DNA]</scope>
    <source>
        <strain evidence="7 8">AF04-15</strain>
    </source>
</reference>
<feature type="region of interest" description="Disordered" evidence="4">
    <location>
        <begin position="28"/>
        <end position="54"/>
    </location>
</feature>
<evidence type="ECO:0000313" key="8">
    <source>
        <dbReference type="Proteomes" id="UP000283880"/>
    </source>
</evidence>
<dbReference type="PANTHER" id="PTHR46847:SF1">
    <property type="entry name" value="D-ALLOSE-BINDING PERIPLASMIC PROTEIN-RELATED"/>
    <property type="match status" value="1"/>
</dbReference>
<evidence type="ECO:0000256" key="4">
    <source>
        <dbReference type="SAM" id="MobiDB-lite"/>
    </source>
</evidence>
<feature type="chain" id="PRO_5039346530" evidence="5">
    <location>
        <begin position="21"/>
        <end position="376"/>
    </location>
</feature>
<feature type="signal peptide" evidence="5">
    <location>
        <begin position="1"/>
        <end position="20"/>
    </location>
</feature>
<dbReference type="PROSITE" id="PS51257">
    <property type="entry name" value="PROKAR_LIPOPROTEIN"/>
    <property type="match status" value="1"/>
</dbReference>
<dbReference type="PANTHER" id="PTHR46847">
    <property type="entry name" value="D-ALLOSE-BINDING PERIPLASMIC PROTEIN-RELATED"/>
    <property type="match status" value="1"/>
</dbReference>
<accession>A0A413FEA3</accession>
<dbReference type="GO" id="GO:0030246">
    <property type="term" value="F:carbohydrate binding"/>
    <property type="evidence" value="ECO:0007669"/>
    <property type="project" value="UniProtKB-ARBA"/>
</dbReference>
<dbReference type="AlphaFoldDB" id="A0A413FEA3"/>
<dbReference type="Gene3D" id="3.40.50.2300">
    <property type="match status" value="2"/>
</dbReference>
<evidence type="ECO:0000256" key="2">
    <source>
        <dbReference type="ARBA" id="ARBA00007639"/>
    </source>
</evidence>
<dbReference type="EMBL" id="QSBM01000010">
    <property type="protein sequence ID" value="RGX28766.1"/>
    <property type="molecule type" value="Genomic_DNA"/>
</dbReference>
<evidence type="ECO:0000256" key="3">
    <source>
        <dbReference type="ARBA" id="ARBA00022729"/>
    </source>
</evidence>
<evidence type="ECO:0000259" key="6">
    <source>
        <dbReference type="Pfam" id="PF13407"/>
    </source>
</evidence>
<evidence type="ECO:0000256" key="5">
    <source>
        <dbReference type="SAM" id="SignalP"/>
    </source>
</evidence>